<keyword evidence="5" id="KW-1185">Reference proteome</keyword>
<protein>
    <submittedName>
        <fullName evidence="3">Uncharacterized protein</fullName>
    </submittedName>
</protein>
<organism evidence="3 5">
    <name type="scientific">Plasmodiophora brassicae</name>
    <name type="common">Clubroot disease agent</name>
    <dbReference type="NCBI Taxonomy" id="37360"/>
    <lineage>
        <taxon>Eukaryota</taxon>
        <taxon>Sar</taxon>
        <taxon>Rhizaria</taxon>
        <taxon>Endomyxa</taxon>
        <taxon>Phytomyxea</taxon>
        <taxon>Plasmodiophorida</taxon>
        <taxon>Plasmodiophoridae</taxon>
        <taxon>Plasmodiophora</taxon>
    </lineage>
</organism>
<name>A0A0G4IIN3_PLABS</name>
<evidence type="ECO:0000313" key="4">
    <source>
        <dbReference type="EMBL" id="SPQ94375.1"/>
    </source>
</evidence>
<dbReference type="EMBL" id="OVEO01000002">
    <property type="protein sequence ID" value="SPQ94375.1"/>
    <property type="molecule type" value="Genomic_DNA"/>
</dbReference>
<evidence type="ECO:0000313" key="5">
    <source>
        <dbReference type="Proteomes" id="UP000039324"/>
    </source>
</evidence>
<evidence type="ECO:0000256" key="2">
    <source>
        <dbReference type="SAM" id="MobiDB-lite"/>
    </source>
</evidence>
<dbReference type="EMBL" id="CDSF01000002">
    <property type="protein sequence ID" value="CEO95051.1"/>
    <property type="molecule type" value="Genomic_DNA"/>
</dbReference>
<geneLocation type="mitochondrion" evidence="4"/>
<reference evidence="4 6" key="2">
    <citation type="submission" date="2018-03" db="EMBL/GenBank/DDBJ databases">
        <authorList>
            <person name="Fogelqvist J."/>
        </authorList>
    </citation>
    <scope>NUCLEOTIDE SEQUENCE [LARGE SCALE GENOMIC DNA]</scope>
</reference>
<feature type="region of interest" description="Disordered" evidence="2">
    <location>
        <begin position="204"/>
        <end position="245"/>
    </location>
</feature>
<evidence type="ECO:0000256" key="1">
    <source>
        <dbReference type="SAM" id="Coils"/>
    </source>
</evidence>
<proteinExistence type="predicted"/>
<gene>
    <name evidence="3" type="ORF">PBRA_003865</name>
    <name evidence="4" type="ORF">PLBR_LOCUS1590</name>
</gene>
<accession>A0A0G4IIN3</accession>
<evidence type="ECO:0000313" key="3">
    <source>
        <dbReference type="EMBL" id="CEO95051.1"/>
    </source>
</evidence>
<reference evidence="3 5" key="1">
    <citation type="submission" date="2015-02" db="EMBL/GenBank/DDBJ databases">
        <authorList>
            <person name="Chooi Y.-H."/>
        </authorList>
    </citation>
    <scope>NUCLEOTIDE SEQUENCE [LARGE SCALE GENOMIC DNA]</scope>
    <source>
        <strain evidence="3">E3</strain>
    </source>
</reference>
<feature type="compositionally biased region" description="Basic and acidic residues" evidence="2">
    <location>
        <begin position="212"/>
        <end position="223"/>
    </location>
</feature>
<dbReference type="Proteomes" id="UP000290189">
    <property type="component" value="Unassembled WGS sequence"/>
</dbReference>
<dbReference type="Proteomes" id="UP000039324">
    <property type="component" value="Unassembled WGS sequence"/>
</dbReference>
<sequence>MADVGAASDVSGVRVKTRAELNAILECFDEHCVRNLRGEELTRVQRAACRDRLGRLRTRMHDAIQSHVVVQDDIPLDVEPFDEELEERVRSLREEAERLDDELQSVREAVVRELTSNLEAELQAARQSLPATSVADMPVPSPQLIPNAAQIDAVQRALATSQRLLERIASAYPIASASMSDLKTLLANHPGSLPANNVENAANENMAPGHAAPDETAGHEPARKRQKPLPPPDQLLDAAADPSRL</sequence>
<keyword evidence="1" id="KW-0175">Coiled coil</keyword>
<feature type="compositionally biased region" description="Low complexity" evidence="2">
    <location>
        <begin position="234"/>
        <end position="245"/>
    </location>
</feature>
<feature type="coiled-coil region" evidence="1">
    <location>
        <begin position="82"/>
        <end position="109"/>
    </location>
</feature>
<dbReference type="AlphaFoldDB" id="A0A0G4IIN3"/>
<evidence type="ECO:0000313" key="6">
    <source>
        <dbReference type="Proteomes" id="UP000290189"/>
    </source>
</evidence>
<keyword evidence="4" id="KW-0496">Mitochondrion</keyword>